<keyword evidence="2" id="KW-1185">Reference proteome</keyword>
<evidence type="ECO:0000313" key="1">
    <source>
        <dbReference type="Ensembl" id="ENSLLTP00000003191.1"/>
    </source>
</evidence>
<dbReference type="GeneTree" id="ENSGT01100000266842"/>
<reference evidence="1" key="2">
    <citation type="submission" date="2025-09" db="UniProtKB">
        <authorList>
            <consortium name="Ensembl"/>
        </authorList>
    </citation>
    <scope>IDENTIFICATION</scope>
</reference>
<sequence length="89" mass="10097">MRGGARRTGLGPMADDGRDYDLTEAQQRVKAKYPAIQKKYECESCPGFVHIIVSNLSYNHFVGTIRKNISLHTYFFAKDLHISLSCFIV</sequence>
<protein>
    <submittedName>
        <fullName evidence="1">Uncharacterized protein</fullName>
    </submittedName>
</protein>
<reference evidence="1" key="1">
    <citation type="submission" date="2025-08" db="UniProtKB">
        <authorList>
            <consortium name="Ensembl"/>
        </authorList>
    </citation>
    <scope>IDENTIFICATION</scope>
</reference>
<dbReference type="Ensembl" id="ENSLLTT00000003322.1">
    <property type="protein sequence ID" value="ENSLLTP00000003191.1"/>
    <property type="gene ID" value="ENSLLTG00000002414.1"/>
</dbReference>
<dbReference type="Proteomes" id="UP000694406">
    <property type="component" value="Unplaced"/>
</dbReference>
<organism evidence="1 2">
    <name type="scientific">Laticauda laticaudata</name>
    <name type="common">Blue-ringed sea krait</name>
    <name type="synonym">Blue-lipped sea krait</name>
    <dbReference type="NCBI Taxonomy" id="8630"/>
    <lineage>
        <taxon>Eukaryota</taxon>
        <taxon>Metazoa</taxon>
        <taxon>Chordata</taxon>
        <taxon>Craniata</taxon>
        <taxon>Vertebrata</taxon>
        <taxon>Euteleostomi</taxon>
        <taxon>Lepidosauria</taxon>
        <taxon>Squamata</taxon>
        <taxon>Bifurcata</taxon>
        <taxon>Unidentata</taxon>
        <taxon>Episquamata</taxon>
        <taxon>Toxicofera</taxon>
        <taxon>Serpentes</taxon>
        <taxon>Colubroidea</taxon>
        <taxon>Elapidae</taxon>
        <taxon>Laticaudinae</taxon>
        <taxon>Laticauda</taxon>
    </lineage>
</organism>
<name>A0A8C5RH00_LATLA</name>
<accession>A0A8C5RH00</accession>
<evidence type="ECO:0000313" key="2">
    <source>
        <dbReference type="Proteomes" id="UP000694406"/>
    </source>
</evidence>
<dbReference type="AlphaFoldDB" id="A0A8C5RH00"/>
<proteinExistence type="predicted"/>